<dbReference type="Proteomes" id="UP001168694">
    <property type="component" value="Unassembled WGS sequence"/>
</dbReference>
<dbReference type="InterPro" id="IPR001719">
    <property type="entry name" value="AP_endonuc_2"/>
</dbReference>
<keyword evidence="11" id="KW-1185">Reference proteome</keyword>
<organism evidence="10 11">
    <name type="scientific">Fictibacillus terranigra</name>
    <dbReference type="NCBI Taxonomy" id="3058424"/>
    <lineage>
        <taxon>Bacteria</taxon>
        <taxon>Bacillati</taxon>
        <taxon>Bacillota</taxon>
        <taxon>Bacilli</taxon>
        <taxon>Bacillales</taxon>
        <taxon>Fictibacillaceae</taxon>
        <taxon>Fictibacillus</taxon>
    </lineage>
</organism>
<evidence type="ECO:0000313" key="10">
    <source>
        <dbReference type="EMBL" id="MDN4074221.1"/>
    </source>
</evidence>
<evidence type="ECO:0000313" key="11">
    <source>
        <dbReference type="Proteomes" id="UP001168694"/>
    </source>
</evidence>
<dbReference type="EC" id="3.1.21.2" evidence="10"/>
<evidence type="ECO:0000256" key="3">
    <source>
        <dbReference type="ARBA" id="ARBA00022722"/>
    </source>
</evidence>
<dbReference type="InterPro" id="IPR018246">
    <property type="entry name" value="AP_endonuc_F2_Zn_BS"/>
</dbReference>
<keyword evidence="7" id="KW-0862">Zinc</keyword>
<accession>A0ABT8E8I7</accession>
<keyword evidence="5" id="KW-0227">DNA damage</keyword>
<dbReference type="PANTHER" id="PTHR21445:SF0">
    <property type="entry name" value="APURINIC-APYRIMIDINIC ENDONUCLEASE"/>
    <property type="match status" value="1"/>
</dbReference>
<dbReference type="PROSITE" id="PS00730">
    <property type="entry name" value="AP_NUCLEASE_F2_2"/>
    <property type="match status" value="1"/>
</dbReference>
<comment type="cofactor">
    <cofactor evidence="1">
        <name>Zn(2+)</name>
        <dbReference type="ChEBI" id="CHEBI:29105"/>
    </cofactor>
</comment>
<dbReference type="InterPro" id="IPR013022">
    <property type="entry name" value="Xyl_isomerase-like_TIM-brl"/>
</dbReference>
<evidence type="ECO:0000259" key="9">
    <source>
        <dbReference type="Pfam" id="PF01261"/>
    </source>
</evidence>
<evidence type="ECO:0000256" key="4">
    <source>
        <dbReference type="ARBA" id="ARBA00022723"/>
    </source>
</evidence>
<evidence type="ECO:0000256" key="6">
    <source>
        <dbReference type="ARBA" id="ARBA00022801"/>
    </source>
</evidence>
<reference evidence="10" key="1">
    <citation type="submission" date="2023-06" db="EMBL/GenBank/DDBJ databases">
        <title>Draft Genome Sequences of Representative Paenibacillus Polymyxa, Bacillus cereus, Fictibacillus sp., and Brevibacillus agri Strains Isolated from Amazonian Dark Earth.</title>
        <authorList>
            <person name="Pellegrinetti T.A."/>
            <person name="Cunha I.C.M."/>
            <person name="Chaves M.G."/>
            <person name="Freitas A.S."/>
            <person name="Silva A.V.R."/>
            <person name="Tsai S.M."/>
            <person name="Mendes L.W."/>
        </authorList>
    </citation>
    <scope>NUCLEOTIDE SEQUENCE</scope>
    <source>
        <strain evidence="10">CENA-BCM004</strain>
    </source>
</reference>
<dbReference type="PROSITE" id="PS51432">
    <property type="entry name" value="AP_NUCLEASE_F2_4"/>
    <property type="match status" value="1"/>
</dbReference>
<dbReference type="SMART" id="SM00518">
    <property type="entry name" value="AP2Ec"/>
    <property type="match status" value="1"/>
</dbReference>
<keyword evidence="4" id="KW-0479">Metal-binding</keyword>
<protein>
    <submittedName>
        <fullName evidence="10">Deoxyribonuclease IV</fullName>
        <ecNumber evidence="10">3.1.21.2</ecNumber>
    </submittedName>
</protein>
<name>A0ABT8E8I7_9BACL</name>
<dbReference type="SUPFAM" id="SSF51658">
    <property type="entry name" value="Xylose isomerase-like"/>
    <property type="match status" value="1"/>
</dbReference>
<comment type="similarity">
    <text evidence="2">Belongs to the AP endonuclease 2 family.</text>
</comment>
<keyword evidence="6 10" id="KW-0378">Hydrolase</keyword>
<dbReference type="Gene3D" id="3.20.20.150">
    <property type="entry name" value="Divalent-metal-dependent TIM barrel enzymes"/>
    <property type="match status" value="1"/>
</dbReference>
<proteinExistence type="inferred from homology"/>
<dbReference type="EMBL" id="JAUHLN010000002">
    <property type="protein sequence ID" value="MDN4074221.1"/>
    <property type="molecule type" value="Genomic_DNA"/>
</dbReference>
<keyword evidence="8" id="KW-0234">DNA repair</keyword>
<feature type="domain" description="Xylose isomerase-like TIM barrel" evidence="9">
    <location>
        <begin position="18"/>
        <end position="266"/>
    </location>
</feature>
<keyword evidence="3" id="KW-0540">Nuclease</keyword>
<dbReference type="PANTHER" id="PTHR21445">
    <property type="entry name" value="ENDONUCLEASE IV ENDODEOXYRIBONUCLEASE IV"/>
    <property type="match status" value="1"/>
</dbReference>
<evidence type="ECO:0000256" key="5">
    <source>
        <dbReference type="ARBA" id="ARBA00022763"/>
    </source>
</evidence>
<dbReference type="InterPro" id="IPR036237">
    <property type="entry name" value="Xyl_isomerase-like_sf"/>
</dbReference>
<dbReference type="GO" id="GO:0008833">
    <property type="term" value="F:deoxyribonuclease IV (phage-T4-induced) activity"/>
    <property type="evidence" value="ECO:0007669"/>
    <property type="project" value="UniProtKB-EC"/>
</dbReference>
<dbReference type="RefSeq" id="WP_290400291.1">
    <property type="nucleotide sequence ID" value="NZ_JAUHLN010000002.1"/>
</dbReference>
<dbReference type="CDD" id="cd00019">
    <property type="entry name" value="AP2Ec"/>
    <property type="match status" value="1"/>
</dbReference>
<dbReference type="NCBIfam" id="TIGR00587">
    <property type="entry name" value="nfo"/>
    <property type="match status" value="1"/>
</dbReference>
<comment type="caution">
    <text evidence="10">The sequence shown here is derived from an EMBL/GenBank/DDBJ whole genome shotgun (WGS) entry which is preliminary data.</text>
</comment>
<evidence type="ECO:0000256" key="7">
    <source>
        <dbReference type="ARBA" id="ARBA00022833"/>
    </source>
</evidence>
<dbReference type="Pfam" id="PF01261">
    <property type="entry name" value="AP_endonuc_2"/>
    <property type="match status" value="1"/>
</dbReference>
<gene>
    <name evidence="10" type="ORF">QYF49_14585</name>
</gene>
<evidence type="ECO:0000256" key="1">
    <source>
        <dbReference type="ARBA" id="ARBA00001947"/>
    </source>
</evidence>
<sequence length="278" mass="31008">MIFGSHVSIRNGYFSAAQYAASIEARAFQFFPKNPRSLTIKPFNQEDAERCKTYCQQRQLVSIAHTPYPTSLTPHEDKKQLTIDSLVNDLEIAEACGAAGVVVHFGTRIINNAPLSSYRLMIAMLNKVLQHWDGKCKILLENNAGKAGSLGVTMEELVQVRNLTDFPEHIGFCLDTCHAFASGLWNGDNWQEIVENGEKLGYFEHLKAIHLNNSKYPSGQGKDRHANLFHNGKIHKDQLLGLINSPVLSGLPFVLETPSEEGITHAEEIQQLHKECGK</sequence>
<evidence type="ECO:0000256" key="8">
    <source>
        <dbReference type="ARBA" id="ARBA00023204"/>
    </source>
</evidence>
<evidence type="ECO:0000256" key="2">
    <source>
        <dbReference type="ARBA" id="ARBA00005340"/>
    </source>
</evidence>